<evidence type="ECO:0000256" key="3">
    <source>
        <dbReference type="ARBA" id="ARBA00022603"/>
    </source>
</evidence>
<organism evidence="14">
    <name type="scientific">marine sediment metagenome</name>
    <dbReference type="NCBI Taxonomy" id="412755"/>
    <lineage>
        <taxon>unclassified sequences</taxon>
        <taxon>metagenomes</taxon>
        <taxon>ecological metagenomes</taxon>
    </lineage>
</organism>
<dbReference type="SUPFAM" id="SSF47741">
    <property type="entry name" value="CO dehydrogenase ISP C-domain like"/>
    <property type="match status" value="1"/>
</dbReference>
<dbReference type="GO" id="GO:0015667">
    <property type="term" value="F:site-specific DNA-methyltransferase (cytosine-N4-specific) activity"/>
    <property type="evidence" value="ECO:0007669"/>
    <property type="project" value="UniProtKB-EC"/>
</dbReference>
<dbReference type="GO" id="GO:0009307">
    <property type="term" value="P:DNA restriction-modification system"/>
    <property type="evidence" value="ECO:0007669"/>
    <property type="project" value="UniProtKB-KW"/>
</dbReference>
<dbReference type="Gene3D" id="3.40.50.150">
    <property type="entry name" value="Vaccinia Virus protein VP39"/>
    <property type="match status" value="1"/>
</dbReference>
<dbReference type="EMBL" id="LAZR01015156">
    <property type="protein sequence ID" value="KKM14397.1"/>
    <property type="molecule type" value="Genomic_DNA"/>
</dbReference>
<evidence type="ECO:0000256" key="4">
    <source>
        <dbReference type="ARBA" id="ARBA00022679"/>
    </source>
</evidence>
<evidence type="ECO:0000256" key="9">
    <source>
        <dbReference type="ARBA" id="ARBA00023002"/>
    </source>
</evidence>
<evidence type="ECO:0000256" key="6">
    <source>
        <dbReference type="ARBA" id="ARBA00022714"/>
    </source>
</evidence>
<name>A0A0F9HGX0_9ZZZZ</name>
<dbReference type="SUPFAM" id="SSF53335">
    <property type="entry name" value="S-adenosyl-L-methionine-dependent methyltransferases"/>
    <property type="match status" value="1"/>
</dbReference>
<evidence type="ECO:0000256" key="10">
    <source>
        <dbReference type="ARBA" id="ARBA00023004"/>
    </source>
</evidence>
<reference evidence="14" key="1">
    <citation type="journal article" date="2015" name="Nature">
        <title>Complex archaea that bridge the gap between prokaryotes and eukaryotes.</title>
        <authorList>
            <person name="Spang A."/>
            <person name="Saw J.H."/>
            <person name="Jorgensen S.L."/>
            <person name="Zaremba-Niedzwiedzka K."/>
            <person name="Martijn J."/>
            <person name="Lind A.E."/>
            <person name="van Eijk R."/>
            <person name="Schleper C."/>
            <person name="Guy L."/>
            <person name="Ettema T.J."/>
        </authorList>
    </citation>
    <scope>NUCLEOTIDE SEQUENCE</scope>
</reference>
<keyword evidence="8" id="KW-0680">Restriction system</keyword>
<evidence type="ECO:0000313" key="14">
    <source>
        <dbReference type="EMBL" id="KKM14397.1"/>
    </source>
</evidence>
<dbReference type="GO" id="GO:0016491">
    <property type="term" value="F:oxidoreductase activity"/>
    <property type="evidence" value="ECO:0007669"/>
    <property type="project" value="UniProtKB-KW"/>
</dbReference>
<feature type="domain" description="[2Fe-2S]-binding" evidence="13">
    <location>
        <begin position="101"/>
        <end position="174"/>
    </location>
</feature>
<dbReference type="GO" id="GO:0003677">
    <property type="term" value="F:DNA binding"/>
    <property type="evidence" value="ECO:0007669"/>
    <property type="project" value="InterPro"/>
</dbReference>
<accession>A0A0F9HGX0</accession>
<dbReference type="InterPro" id="IPR036884">
    <property type="entry name" value="2Fe-2S-bd_dom_sf"/>
</dbReference>
<dbReference type="PROSITE" id="PS00093">
    <property type="entry name" value="N4_MTASE"/>
    <property type="match status" value="1"/>
</dbReference>
<evidence type="ECO:0000259" key="13">
    <source>
        <dbReference type="Pfam" id="PF01799"/>
    </source>
</evidence>
<evidence type="ECO:0000256" key="1">
    <source>
        <dbReference type="ARBA" id="ARBA00010203"/>
    </source>
</evidence>
<evidence type="ECO:0000256" key="8">
    <source>
        <dbReference type="ARBA" id="ARBA00022747"/>
    </source>
</evidence>
<evidence type="ECO:0000256" key="2">
    <source>
        <dbReference type="ARBA" id="ARBA00012185"/>
    </source>
</evidence>
<keyword evidence="9" id="KW-0560">Oxidoreductase</keyword>
<dbReference type="PANTHER" id="PTHR44379:SF5">
    <property type="entry name" value="OXIDOREDUCTASE WITH IRON-SULFUR SUBUNIT"/>
    <property type="match status" value="1"/>
</dbReference>
<comment type="similarity">
    <text evidence="1">Belongs to the N(4)/N(6)-methyltransferase family. N(4) subfamily.</text>
</comment>
<dbReference type="GO" id="GO:0046872">
    <property type="term" value="F:metal ion binding"/>
    <property type="evidence" value="ECO:0007669"/>
    <property type="project" value="UniProtKB-KW"/>
</dbReference>
<comment type="caution">
    <text evidence="14">The sequence shown here is derived from an EMBL/GenBank/DDBJ whole genome shotgun (WGS) entry which is preliminary data.</text>
</comment>
<evidence type="ECO:0000256" key="5">
    <source>
        <dbReference type="ARBA" id="ARBA00022691"/>
    </source>
</evidence>
<evidence type="ECO:0000256" key="12">
    <source>
        <dbReference type="ARBA" id="ARBA00049120"/>
    </source>
</evidence>
<dbReference type="InterPro" id="IPR029063">
    <property type="entry name" value="SAM-dependent_MTases_sf"/>
</dbReference>
<proteinExistence type="inferred from homology"/>
<dbReference type="InterPro" id="IPR002888">
    <property type="entry name" value="2Fe-2S-bd"/>
</dbReference>
<keyword evidence="10" id="KW-0408">Iron</keyword>
<sequence length="185" mass="20445">MNKIILGDCIEELKKLPDESVNCVMTSPPYWALRDYGSTVETIWDIDEYCDYCGSTGIDPQDDNNEAQCPDCNITCDHNWNSETKVWHGDRGKGKDKEIFTVEGLGTRENPHPVQKTYATNGAAQCGFCIPGQIVSAVALLEKNPNPSVDEIKSALDGNICRCTGYVKQIEAIQQAAKIIQEGKK</sequence>
<gene>
    <name evidence="14" type="ORF">LCGC14_1706620</name>
</gene>
<dbReference type="GO" id="GO:0032259">
    <property type="term" value="P:methylation"/>
    <property type="evidence" value="ECO:0007669"/>
    <property type="project" value="UniProtKB-KW"/>
</dbReference>
<protein>
    <recommendedName>
        <fullName evidence="2">site-specific DNA-methyltransferase (cytosine-N(4)-specific)</fullName>
        <ecNumber evidence="2">2.1.1.113</ecNumber>
    </recommendedName>
</protein>
<keyword evidence="6" id="KW-0001">2Fe-2S</keyword>
<dbReference type="GO" id="GO:0051537">
    <property type="term" value="F:2 iron, 2 sulfur cluster binding"/>
    <property type="evidence" value="ECO:0007669"/>
    <property type="project" value="UniProtKB-KW"/>
</dbReference>
<keyword evidence="5" id="KW-0949">S-adenosyl-L-methionine</keyword>
<keyword evidence="3" id="KW-0489">Methyltransferase</keyword>
<dbReference type="InterPro" id="IPR017985">
    <property type="entry name" value="MeTrfase_CN4_CS"/>
</dbReference>
<dbReference type="Pfam" id="PF01799">
    <property type="entry name" value="Fer2_2"/>
    <property type="match status" value="1"/>
</dbReference>
<dbReference type="Gene3D" id="1.10.150.120">
    <property type="entry name" value="[2Fe-2S]-binding domain"/>
    <property type="match status" value="1"/>
</dbReference>
<keyword evidence="7" id="KW-0479">Metal-binding</keyword>
<evidence type="ECO:0000256" key="11">
    <source>
        <dbReference type="ARBA" id="ARBA00023014"/>
    </source>
</evidence>
<keyword evidence="11" id="KW-0411">Iron-sulfur</keyword>
<dbReference type="AlphaFoldDB" id="A0A0F9HGX0"/>
<keyword evidence="4" id="KW-0808">Transferase</keyword>
<dbReference type="EC" id="2.1.1.113" evidence="2"/>
<dbReference type="PANTHER" id="PTHR44379">
    <property type="entry name" value="OXIDOREDUCTASE WITH IRON-SULFUR SUBUNIT"/>
    <property type="match status" value="1"/>
</dbReference>
<evidence type="ECO:0000256" key="7">
    <source>
        <dbReference type="ARBA" id="ARBA00022723"/>
    </source>
</evidence>
<dbReference type="InterPro" id="IPR051452">
    <property type="entry name" value="Diverse_Oxidoreductases"/>
</dbReference>
<comment type="catalytic activity">
    <reaction evidence="12">
        <text>a 2'-deoxycytidine in DNA + S-adenosyl-L-methionine = an N(4)-methyl-2'-deoxycytidine in DNA + S-adenosyl-L-homocysteine + H(+)</text>
        <dbReference type="Rhea" id="RHEA:16857"/>
        <dbReference type="Rhea" id="RHEA-COMP:11369"/>
        <dbReference type="Rhea" id="RHEA-COMP:13674"/>
        <dbReference type="ChEBI" id="CHEBI:15378"/>
        <dbReference type="ChEBI" id="CHEBI:57856"/>
        <dbReference type="ChEBI" id="CHEBI:59789"/>
        <dbReference type="ChEBI" id="CHEBI:85452"/>
        <dbReference type="ChEBI" id="CHEBI:137933"/>
        <dbReference type="EC" id="2.1.1.113"/>
    </reaction>
</comment>